<dbReference type="InterPro" id="IPR045851">
    <property type="entry name" value="AMP-bd_C_sf"/>
</dbReference>
<dbReference type="Gene3D" id="3.30.300.30">
    <property type="match status" value="1"/>
</dbReference>
<dbReference type="Pfam" id="PF01514">
    <property type="entry name" value="YscJ_FliF"/>
    <property type="match status" value="1"/>
</dbReference>
<evidence type="ECO:0000256" key="8">
    <source>
        <dbReference type="ARBA" id="ARBA00023143"/>
    </source>
</evidence>
<keyword evidence="8 9" id="KW-0975">Bacterial flagellum</keyword>
<evidence type="ECO:0000256" key="5">
    <source>
        <dbReference type="ARBA" id="ARBA00022692"/>
    </source>
</evidence>
<keyword evidence="14" id="KW-0969">Cilium</keyword>
<name>A0ABU1DCD6_9HYPH</name>
<dbReference type="InterPro" id="IPR043427">
    <property type="entry name" value="YscJ/FliF"/>
</dbReference>
<proteinExistence type="inferred from homology"/>
<evidence type="ECO:0000256" key="11">
    <source>
        <dbReference type="SAM" id="Phobius"/>
    </source>
</evidence>
<feature type="domain" description="Flagellar M-ring C-terminal" evidence="13">
    <location>
        <begin position="266"/>
        <end position="427"/>
    </location>
</feature>
<evidence type="ECO:0000259" key="12">
    <source>
        <dbReference type="Pfam" id="PF01514"/>
    </source>
</evidence>
<dbReference type="InterPro" id="IPR006182">
    <property type="entry name" value="FliF_N_dom"/>
</dbReference>
<dbReference type="PANTHER" id="PTHR30046:SF0">
    <property type="entry name" value="FLAGELLAR M-RING PROTEIN"/>
    <property type="match status" value="1"/>
</dbReference>
<dbReference type="PANTHER" id="PTHR30046">
    <property type="entry name" value="FLAGELLAR M-RING PROTEIN"/>
    <property type="match status" value="1"/>
</dbReference>
<dbReference type="EMBL" id="JADBEO010000006">
    <property type="protein sequence ID" value="MDR4305771.1"/>
    <property type="molecule type" value="Genomic_DNA"/>
</dbReference>
<evidence type="ECO:0000313" key="15">
    <source>
        <dbReference type="Proteomes" id="UP001181622"/>
    </source>
</evidence>
<feature type="compositionally biased region" description="Low complexity" evidence="10">
    <location>
        <begin position="310"/>
        <end position="339"/>
    </location>
</feature>
<evidence type="ECO:0000256" key="7">
    <source>
        <dbReference type="ARBA" id="ARBA00023136"/>
    </source>
</evidence>
<protein>
    <recommendedName>
        <fullName evidence="9">Flagellar M-ring protein</fullName>
    </recommendedName>
</protein>
<accession>A0ABU1DCD6</accession>
<feature type="compositionally biased region" description="Basic and acidic residues" evidence="10">
    <location>
        <begin position="284"/>
        <end position="309"/>
    </location>
</feature>
<sequence length="596" mass="63610">MRRAILAGWGGPEAEPLRGTSVQGIIQVFRSFGAGRVAAMGVVALALVGFFAFVIIRFTQPAMAPLFTDLSPQDAAAVVKELDQQNVPYELRTDGAGILVPKEQVAKLRMKLAEQRLPTGGSVGWEIFDKGDGFSATSFVQNVNHLRALEGEIARSIKSLDRVASARVHLVTPERPLFTRDAPQPSASIVIRARGELSQGEVRAIRHLVASAVQGLKPEKVSLVDEGGRLLADGAEGDDAADAASDERGLALEKRLRERVESIVGRIVGADRARVEVRAEIDRTKSTQTSDKFDPESRVARSTQTREEASQSQEQAEQQVSVANQIPNPQAGQNPQQGPKEQTNKNEEVVNYEISRVTRTETQDGGRMKRLSVAVLVDGVYTRQQNGDMTYAPRPQEELDRIGALVRAGVGFDASRGDTVEIVNLRFADIPGQTADAGGEPWFDFTKADIMRAVELGVLALLSVLVMLLVVRPVLRKALEAAPPPAPAAAPALTAAEAAARGGVMGADGMVTMPDGAVFQATDENGAPLLTAPGVRVLQADAGPVVVGPDGAARRLAAVEVAGKVKAESLEKIGEIVRANPSESANLIRQWMQEPA</sequence>
<evidence type="ECO:0000256" key="10">
    <source>
        <dbReference type="SAM" id="MobiDB-lite"/>
    </source>
</evidence>
<dbReference type="Proteomes" id="UP001181622">
    <property type="component" value="Unassembled WGS sequence"/>
</dbReference>
<keyword evidence="6 11" id="KW-1133">Transmembrane helix</keyword>
<keyword evidence="14" id="KW-0282">Flagellum</keyword>
<evidence type="ECO:0000313" key="14">
    <source>
        <dbReference type="EMBL" id="MDR4305771.1"/>
    </source>
</evidence>
<dbReference type="Pfam" id="PF08345">
    <property type="entry name" value="YscJ_FliF_C"/>
    <property type="match status" value="1"/>
</dbReference>
<evidence type="ECO:0000256" key="3">
    <source>
        <dbReference type="ARBA" id="ARBA00007971"/>
    </source>
</evidence>
<evidence type="ECO:0000256" key="4">
    <source>
        <dbReference type="ARBA" id="ARBA00022475"/>
    </source>
</evidence>
<evidence type="ECO:0000256" key="9">
    <source>
        <dbReference type="PIRNR" id="PIRNR004862"/>
    </source>
</evidence>
<feature type="transmembrane region" description="Helical" evidence="11">
    <location>
        <begin position="37"/>
        <end position="56"/>
    </location>
</feature>
<keyword evidence="7 11" id="KW-0472">Membrane</keyword>
<keyword evidence="4" id="KW-1003">Cell membrane</keyword>
<dbReference type="InterPro" id="IPR000067">
    <property type="entry name" value="FlgMring_FliF"/>
</dbReference>
<evidence type="ECO:0000256" key="2">
    <source>
        <dbReference type="ARBA" id="ARBA00004651"/>
    </source>
</evidence>
<feature type="domain" description="Flagellar M-ring N-terminal" evidence="12">
    <location>
        <begin position="59"/>
        <end position="232"/>
    </location>
</feature>
<evidence type="ECO:0000256" key="6">
    <source>
        <dbReference type="ARBA" id="ARBA00022989"/>
    </source>
</evidence>
<comment type="function">
    <text evidence="9">The M ring may be actively involved in energy transduction.</text>
</comment>
<dbReference type="NCBIfam" id="TIGR00206">
    <property type="entry name" value="fliF"/>
    <property type="match status" value="1"/>
</dbReference>
<feature type="region of interest" description="Disordered" evidence="10">
    <location>
        <begin position="284"/>
        <end position="350"/>
    </location>
</feature>
<evidence type="ECO:0000259" key="13">
    <source>
        <dbReference type="Pfam" id="PF08345"/>
    </source>
</evidence>
<reference evidence="14" key="1">
    <citation type="submission" date="2020-10" db="EMBL/GenBank/DDBJ databases">
        <authorList>
            <person name="Abbas A."/>
            <person name="Razzaq R."/>
            <person name="Waqas M."/>
            <person name="Abbas N."/>
            <person name="Nielsen T.K."/>
            <person name="Hansen L.H."/>
            <person name="Hussain S."/>
            <person name="Shahid M."/>
        </authorList>
    </citation>
    <scope>NUCLEOTIDE SEQUENCE</scope>
    <source>
        <strain evidence="14">S14</strain>
    </source>
</reference>
<keyword evidence="5 11" id="KW-0812">Transmembrane</keyword>
<keyword evidence="15" id="KW-1185">Reference proteome</keyword>
<comment type="caution">
    <text evidence="14">The sequence shown here is derived from an EMBL/GenBank/DDBJ whole genome shotgun (WGS) entry which is preliminary data.</text>
</comment>
<comment type="subcellular location">
    <subcellularLocation>
        <location evidence="1 9">Bacterial flagellum basal body</location>
    </subcellularLocation>
    <subcellularLocation>
        <location evidence="2">Cell membrane</location>
        <topology evidence="2">Multi-pass membrane protein</topology>
    </subcellularLocation>
</comment>
<dbReference type="InterPro" id="IPR013556">
    <property type="entry name" value="Flag_M-ring_C"/>
</dbReference>
<dbReference type="PIRSF" id="PIRSF004862">
    <property type="entry name" value="FliF"/>
    <property type="match status" value="1"/>
</dbReference>
<comment type="similarity">
    <text evidence="3 9">Belongs to the FliF family.</text>
</comment>
<dbReference type="PRINTS" id="PR01009">
    <property type="entry name" value="FLGMRINGFLIF"/>
</dbReference>
<gene>
    <name evidence="14" type="primary">fliF</name>
    <name evidence="14" type="ORF">IHQ68_03920</name>
</gene>
<organism evidence="14 15">
    <name type="scientific">Chelatococcus sambhunathii</name>
    <dbReference type="NCBI Taxonomy" id="363953"/>
    <lineage>
        <taxon>Bacteria</taxon>
        <taxon>Pseudomonadati</taxon>
        <taxon>Pseudomonadota</taxon>
        <taxon>Alphaproteobacteria</taxon>
        <taxon>Hyphomicrobiales</taxon>
        <taxon>Chelatococcaceae</taxon>
        <taxon>Chelatococcus</taxon>
    </lineage>
</organism>
<evidence type="ECO:0000256" key="1">
    <source>
        <dbReference type="ARBA" id="ARBA00004117"/>
    </source>
</evidence>
<keyword evidence="14" id="KW-0966">Cell projection</keyword>